<accession>A0ABD3QBJ3</accession>
<evidence type="ECO:0000313" key="2">
    <source>
        <dbReference type="Proteomes" id="UP001516023"/>
    </source>
</evidence>
<organism evidence="1 2">
    <name type="scientific">Cyclotella cryptica</name>
    <dbReference type="NCBI Taxonomy" id="29204"/>
    <lineage>
        <taxon>Eukaryota</taxon>
        <taxon>Sar</taxon>
        <taxon>Stramenopiles</taxon>
        <taxon>Ochrophyta</taxon>
        <taxon>Bacillariophyta</taxon>
        <taxon>Coscinodiscophyceae</taxon>
        <taxon>Thalassiosirophycidae</taxon>
        <taxon>Stephanodiscales</taxon>
        <taxon>Stephanodiscaceae</taxon>
        <taxon>Cyclotella</taxon>
    </lineage>
</organism>
<keyword evidence="2" id="KW-1185">Reference proteome</keyword>
<reference evidence="1 2" key="1">
    <citation type="journal article" date="2020" name="G3 (Bethesda)">
        <title>Improved Reference Genome for Cyclotella cryptica CCMP332, a Model for Cell Wall Morphogenesis, Salinity Adaptation, and Lipid Production in Diatoms (Bacillariophyta).</title>
        <authorList>
            <person name="Roberts W.R."/>
            <person name="Downey K.M."/>
            <person name="Ruck E.C."/>
            <person name="Traller J.C."/>
            <person name="Alverson A.J."/>
        </authorList>
    </citation>
    <scope>NUCLEOTIDE SEQUENCE [LARGE SCALE GENOMIC DNA]</scope>
    <source>
        <strain evidence="1 2">CCMP332</strain>
    </source>
</reference>
<evidence type="ECO:0000313" key="1">
    <source>
        <dbReference type="EMBL" id="KAL3797727.1"/>
    </source>
</evidence>
<protein>
    <submittedName>
        <fullName evidence="1">Uncharacterized protein</fullName>
    </submittedName>
</protein>
<dbReference type="Proteomes" id="UP001516023">
    <property type="component" value="Unassembled WGS sequence"/>
</dbReference>
<name>A0ABD3QBJ3_9STRA</name>
<dbReference type="AlphaFoldDB" id="A0ABD3QBJ3"/>
<gene>
    <name evidence="1" type="ORF">HJC23_000272</name>
</gene>
<dbReference type="EMBL" id="JABMIG020000052">
    <property type="protein sequence ID" value="KAL3797727.1"/>
    <property type="molecule type" value="Genomic_DNA"/>
</dbReference>
<sequence length="364" mass="41335">MRCKQDVELPVRRDVFTLIQIDAIDSNKSKINAGASQRNHDKATIDTNVLSSSPNLAVIPYPSEDQRKRCQIVYILGAEGTMHHGVEPVLTTLAKHQKNPETGVSYDVQFGSEDLRYGLFAYPAGRFGFTEPPPIDDPQLVSKVITAICPDDGKKHIIIESTSFPSGGKYHAMSRVRRQSAWHHMTPEGIANSFAALNHPTNLYQFYDAYHRYADIKFLVLHRPFLNTIASHKNFDSGPMVHANVVQGYLILLSRFLDTHRFDKLTGGKIWTLLHVDRISSKYYADTSGNHEDNSLNSQLNEARNVMVRNLAMFLNWPQVECPNCFDSWVDSTTDYVKILGNFNVKKLTKQWEKLESIWPPQES</sequence>
<proteinExistence type="predicted"/>
<comment type="caution">
    <text evidence="1">The sequence shown here is derived from an EMBL/GenBank/DDBJ whole genome shotgun (WGS) entry which is preliminary data.</text>
</comment>